<evidence type="ECO:0000313" key="2">
    <source>
        <dbReference type="EMBL" id="EFH79680.1"/>
    </source>
</evidence>
<dbReference type="STRING" id="485913.Krac_0166"/>
<protein>
    <recommendedName>
        <fullName evidence="1">Tc1-like transposase DDE domain-containing protein</fullName>
    </recommendedName>
</protein>
<dbReference type="GO" id="GO:0003676">
    <property type="term" value="F:nucleic acid binding"/>
    <property type="evidence" value="ECO:0007669"/>
    <property type="project" value="InterPro"/>
</dbReference>
<dbReference type="AlphaFoldDB" id="D6U719"/>
<dbReference type="Proteomes" id="UP000004508">
    <property type="component" value="Unassembled WGS sequence"/>
</dbReference>
<dbReference type="Gene3D" id="3.30.420.10">
    <property type="entry name" value="Ribonuclease H-like superfamily/Ribonuclease H"/>
    <property type="match status" value="1"/>
</dbReference>
<reference evidence="2 3" key="1">
    <citation type="journal article" date="2011" name="Stand. Genomic Sci.">
        <title>Non-contiguous finished genome sequence and contextual data of the filamentous soil bacterium Ktedonobacter racemifer type strain (SOSP1-21).</title>
        <authorList>
            <person name="Chang Y.J."/>
            <person name="Land M."/>
            <person name="Hauser L."/>
            <person name="Chertkov O."/>
            <person name="Del Rio T.G."/>
            <person name="Nolan M."/>
            <person name="Copeland A."/>
            <person name="Tice H."/>
            <person name="Cheng J.F."/>
            <person name="Lucas S."/>
            <person name="Han C."/>
            <person name="Goodwin L."/>
            <person name="Pitluck S."/>
            <person name="Ivanova N."/>
            <person name="Ovchinikova G."/>
            <person name="Pati A."/>
            <person name="Chen A."/>
            <person name="Palaniappan K."/>
            <person name="Mavromatis K."/>
            <person name="Liolios K."/>
            <person name="Brettin T."/>
            <person name="Fiebig A."/>
            <person name="Rohde M."/>
            <person name="Abt B."/>
            <person name="Goker M."/>
            <person name="Detter J.C."/>
            <person name="Woyke T."/>
            <person name="Bristow J."/>
            <person name="Eisen J.A."/>
            <person name="Markowitz V."/>
            <person name="Hugenholtz P."/>
            <person name="Kyrpides N.C."/>
            <person name="Klenk H.P."/>
            <person name="Lapidus A."/>
        </authorList>
    </citation>
    <scope>NUCLEOTIDE SEQUENCE [LARGE SCALE GENOMIC DNA]</scope>
    <source>
        <strain evidence="3">DSM 44963</strain>
    </source>
</reference>
<sequence length="205" mass="23616">MIAWCSQQSNWAIGFADEVWWSRFALPRMSAWQDEEQPVRLVEQPWQKRDPDPKALACYGVLWQQGPLSGPRRSEMSLRFVTGRPVSALTIQFLEWCCTQLQAQGKTAWLLIWDNASWHGSKQVRTWIREHNQQVRQAGKGTRILPFFLPTKSPWLNPIEPKWVHGKQAIVEPDGLLTAQQLAERICAHFGCSHEPHLALSKKVV</sequence>
<accession>D6U719</accession>
<keyword evidence="3" id="KW-1185">Reference proteome</keyword>
<dbReference type="RefSeq" id="WP_007921682.1">
    <property type="nucleotide sequence ID" value="NZ_ADVG01000005.1"/>
</dbReference>
<name>D6U719_KTERA</name>
<organism evidence="2 3">
    <name type="scientific">Ktedonobacter racemifer DSM 44963</name>
    <dbReference type="NCBI Taxonomy" id="485913"/>
    <lineage>
        <taxon>Bacteria</taxon>
        <taxon>Bacillati</taxon>
        <taxon>Chloroflexota</taxon>
        <taxon>Ktedonobacteria</taxon>
        <taxon>Ktedonobacterales</taxon>
        <taxon>Ktedonobacteraceae</taxon>
        <taxon>Ktedonobacter</taxon>
    </lineage>
</organism>
<dbReference type="EMBL" id="ADVG01000005">
    <property type="protein sequence ID" value="EFH79680.1"/>
    <property type="molecule type" value="Genomic_DNA"/>
</dbReference>
<dbReference type="InterPro" id="IPR036397">
    <property type="entry name" value="RNaseH_sf"/>
</dbReference>
<gene>
    <name evidence="2" type="ORF">Krac_0166</name>
</gene>
<dbReference type="eggNOG" id="COG3335">
    <property type="taxonomic scope" value="Bacteria"/>
</dbReference>
<proteinExistence type="predicted"/>
<feature type="domain" description="Tc1-like transposase DDE" evidence="1">
    <location>
        <begin position="90"/>
        <end position="170"/>
    </location>
</feature>
<dbReference type="Pfam" id="PF13358">
    <property type="entry name" value="DDE_3"/>
    <property type="match status" value="1"/>
</dbReference>
<evidence type="ECO:0000313" key="3">
    <source>
        <dbReference type="Proteomes" id="UP000004508"/>
    </source>
</evidence>
<dbReference type="InterPro" id="IPR038717">
    <property type="entry name" value="Tc1-like_DDE_dom"/>
</dbReference>
<comment type="caution">
    <text evidence="2">The sequence shown here is derived from an EMBL/GenBank/DDBJ whole genome shotgun (WGS) entry which is preliminary data.</text>
</comment>
<dbReference type="InParanoid" id="D6U719"/>
<evidence type="ECO:0000259" key="1">
    <source>
        <dbReference type="Pfam" id="PF13358"/>
    </source>
</evidence>